<accession>A0A8J3J1W1</accession>
<name>A0A8J3J1W1_9CHLR</name>
<proteinExistence type="predicted"/>
<dbReference type="Proteomes" id="UP000597444">
    <property type="component" value="Unassembled WGS sequence"/>
</dbReference>
<evidence type="ECO:0000259" key="2">
    <source>
        <dbReference type="Pfam" id="PF13340"/>
    </source>
</evidence>
<dbReference type="AlphaFoldDB" id="A0A8J3J1W1"/>
<feature type="domain" description="Insertion element IS402-like" evidence="2">
    <location>
        <begin position="14"/>
        <end position="86"/>
    </location>
</feature>
<dbReference type="RefSeq" id="WP_220211369.1">
    <property type="nucleotide sequence ID" value="NZ_BNJK01000003.1"/>
</dbReference>
<keyword evidence="4" id="KW-1185">Reference proteome</keyword>
<comment type="caution">
    <text evidence="3">The sequence shown here is derived from an EMBL/GenBank/DDBJ whole genome shotgun (WGS) entry which is preliminary data.</text>
</comment>
<organism evidence="3 4">
    <name type="scientific">Reticulibacter mediterranei</name>
    <dbReference type="NCBI Taxonomy" id="2778369"/>
    <lineage>
        <taxon>Bacteria</taxon>
        <taxon>Bacillati</taxon>
        <taxon>Chloroflexota</taxon>
        <taxon>Ktedonobacteria</taxon>
        <taxon>Ktedonobacterales</taxon>
        <taxon>Reticulibacteraceae</taxon>
        <taxon>Reticulibacter</taxon>
    </lineage>
</organism>
<evidence type="ECO:0000313" key="4">
    <source>
        <dbReference type="Proteomes" id="UP000597444"/>
    </source>
</evidence>
<evidence type="ECO:0000313" key="3">
    <source>
        <dbReference type="EMBL" id="GHP00786.1"/>
    </source>
</evidence>
<gene>
    <name evidence="3" type="ORF">KSF_108330</name>
</gene>
<dbReference type="InterPro" id="IPR025161">
    <property type="entry name" value="IS402-like_dom"/>
</dbReference>
<evidence type="ECO:0000256" key="1">
    <source>
        <dbReference type="SAM" id="MobiDB-lite"/>
    </source>
</evidence>
<dbReference type="EMBL" id="BNJK01000003">
    <property type="protein sequence ID" value="GHP00786.1"/>
    <property type="molecule type" value="Genomic_DNA"/>
</dbReference>
<protein>
    <recommendedName>
        <fullName evidence="2">Insertion element IS402-like domain-containing protein</fullName>
    </recommendedName>
</protein>
<reference evidence="3" key="1">
    <citation type="submission" date="2020-10" db="EMBL/GenBank/DDBJ databases">
        <title>Taxonomic study of unclassified bacteria belonging to the class Ktedonobacteria.</title>
        <authorList>
            <person name="Yabe S."/>
            <person name="Wang C.M."/>
            <person name="Zheng Y."/>
            <person name="Sakai Y."/>
            <person name="Cavaletti L."/>
            <person name="Monciardini P."/>
            <person name="Donadio S."/>
        </authorList>
    </citation>
    <scope>NUCLEOTIDE SEQUENCE</scope>
    <source>
        <strain evidence="3">ID150040</strain>
    </source>
</reference>
<sequence>MFHGPIQRAYPSDLTDAQWECLEPLIPAIKADAAFYLHERRAIVNGILYVLRTGCPWRAMPHDLPNGKTAHHYFRKWQREGVWDRVLETLRMQMRMQEGRDPHPSAAVIDSQSIKTSAVRGPEKGFDMGKKNLGAQAAPAS</sequence>
<dbReference type="PANTHER" id="PTHR30007">
    <property type="entry name" value="PHP DOMAIN PROTEIN"/>
    <property type="match status" value="1"/>
</dbReference>
<feature type="compositionally biased region" description="Basic and acidic residues" evidence="1">
    <location>
        <begin position="121"/>
        <end position="130"/>
    </location>
</feature>
<dbReference type="PANTHER" id="PTHR30007:SF0">
    <property type="entry name" value="TRANSPOSASE"/>
    <property type="match status" value="1"/>
</dbReference>
<dbReference type="Pfam" id="PF13340">
    <property type="entry name" value="DUF4096"/>
    <property type="match status" value="1"/>
</dbReference>
<feature type="region of interest" description="Disordered" evidence="1">
    <location>
        <begin position="97"/>
        <end position="141"/>
    </location>
</feature>
<dbReference type="NCBIfam" id="NF033580">
    <property type="entry name" value="transpos_IS5_3"/>
    <property type="match status" value="1"/>
</dbReference>